<evidence type="ECO:0000256" key="1">
    <source>
        <dbReference type="SAM" id="MobiDB-lite"/>
    </source>
</evidence>
<accession>E2B417</accession>
<evidence type="ECO:0000313" key="2">
    <source>
        <dbReference type="EMBL" id="EFN89565.1"/>
    </source>
</evidence>
<evidence type="ECO:0000313" key="3">
    <source>
        <dbReference type="Proteomes" id="UP000008237"/>
    </source>
</evidence>
<dbReference type="InParanoid" id="E2B417"/>
<keyword evidence="3" id="KW-1185">Reference proteome</keyword>
<proteinExistence type="predicted"/>
<protein>
    <submittedName>
        <fullName evidence="2">Uncharacterized protein</fullName>
    </submittedName>
</protein>
<sequence length="467" mass="52502">MPWHLLTRTDKSKAYWLTANHHGLRWEDGTVKYCRAEHLITTAVGDMYGELEDVASQLVCVKGHVKREWLLHLLDDNVRSNVIIRAMDTDYDDMPSLQKLNNTFRYVSSNTLIPFHLLGFYTIIVFDKKFLFAAPNEGKENPMQNPGIGLVSLGGCQTTRRGEGKPTVKPWASGLVSLEQPIPEIGNSVIKPRRGLESLTSWASNLLLGEEEPQYQTRYGPVPRGNSWTLPGHVSGGSGMPGRSSLQQWWVSIQMAESLELQKRKKERRKREDEAGPSRASPASVASVASTVLVEEDPTIPEEASYSIEVWNRSLFDGSDAIWDEGYEEMASTRTREFFINTRKYVQLLCKDARAQFVRRAELSKELRKSREEATQLRVELQSSKECREILLQGIEADVKKVERANKVKEKVESSLVMVKEEVKLFQSQLNKAKEEIATVNKRPESKSVGEGGTGVAPPEGGCHSKG</sequence>
<dbReference type="Proteomes" id="UP000008237">
    <property type="component" value="Unassembled WGS sequence"/>
</dbReference>
<gene>
    <name evidence="2" type="ORF">EAI_03856</name>
</gene>
<name>E2B417_HARSA</name>
<feature type="compositionally biased region" description="Basic and acidic residues" evidence="1">
    <location>
        <begin position="437"/>
        <end position="448"/>
    </location>
</feature>
<reference evidence="2 3" key="1">
    <citation type="journal article" date="2010" name="Science">
        <title>Genomic comparison of the ants Camponotus floridanus and Harpegnathos saltator.</title>
        <authorList>
            <person name="Bonasio R."/>
            <person name="Zhang G."/>
            <person name="Ye C."/>
            <person name="Mutti N.S."/>
            <person name="Fang X."/>
            <person name="Qin N."/>
            <person name="Donahue G."/>
            <person name="Yang P."/>
            <person name="Li Q."/>
            <person name="Li C."/>
            <person name="Zhang P."/>
            <person name="Huang Z."/>
            <person name="Berger S.L."/>
            <person name="Reinberg D."/>
            <person name="Wang J."/>
            <person name="Liebig J."/>
        </authorList>
    </citation>
    <scope>NUCLEOTIDE SEQUENCE [LARGE SCALE GENOMIC DNA]</scope>
    <source>
        <strain evidence="2 3">R22 G/1</strain>
    </source>
</reference>
<dbReference type="AlphaFoldDB" id="E2B417"/>
<feature type="region of interest" description="Disordered" evidence="1">
    <location>
        <begin position="437"/>
        <end position="467"/>
    </location>
</feature>
<feature type="region of interest" description="Disordered" evidence="1">
    <location>
        <begin position="218"/>
        <end position="241"/>
    </location>
</feature>
<feature type="compositionally biased region" description="Low complexity" evidence="1">
    <location>
        <begin position="277"/>
        <end position="290"/>
    </location>
</feature>
<feature type="region of interest" description="Disordered" evidence="1">
    <location>
        <begin position="262"/>
        <end position="290"/>
    </location>
</feature>
<dbReference type="EMBL" id="GL445461">
    <property type="protein sequence ID" value="EFN89565.1"/>
    <property type="molecule type" value="Genomic_DNA"/>
</dbReference>
<organism evidence="3">
    <name type="scientific">Harpegnathos saltator</name>
    <name type="common">Jerdon's jumping ant</name>
    <dbReference type="NCBI Taxonomy" id="610380"/>
    <lineage>
        <taxon>Eukaryota</taxon>
        <taxon>Metazoa</taxon>
        <taxon>Ecdysozoa</taxon>
        <taxon>Arthropoda</taxon>
        <taxon>Hexapoda</taxon>
        <taxon>Insecta</taxon>
        <taxon>Pterygota</taxon>
        <taxon>Neoptera</taxon>
        <taxon>Endopterygota</taxon>
        <taxon>Hymenoptera</taxon>
        <taxon>Apocrita</taxon>
        <taxon>Aculeata</taxon>
        <taxon>Formicoidea</taxon>
        <taxon>Formicidae</taxon>
        <taxon>Ponerinae</taxon>
        <taxon>Ponerini</taxon>
        <taxon>Harpegnathos</taxon>
    </lineage>
</organism>